<accession>A0A9P6QF94</accession>
<evidence type="ECO:0000313" key="2">
    <source>
        <dbReference type="EMBL" id="KAG0265942.1"/>
    </source>
</evidence>
<organism evidence="2 3">
    <name type="scientific">Actinomortierella ambigua</name>
    <dbReference type="NCBI Taxonomy" id="1343610"/>
    <lineage>
        <taxon>Eukaryota</taxon>
        <taxon>Fungi</taxon>
        <taxon>Fungi incertae sedis</taxon>
        <taxon>Mucoromycota</taxon>
        <taxon>Mortierellomycotina</taxon>
        <taxon>Mortierellomycetes</taxon>
        <taxon>Mortierellales</taxon>
        <taxon>Mortierellaceae</taxon>
        <taxon>Actinomortierella</taxon>
    </lineage>
</organism>
<feature type="compositionally biased region" description="Basic and acidic residues" evidence="1">
    <location>
        <begin position="150"/>
        <end position="176"/>
    </location>
</feature>
<evidence type="ECO:0000256" key="1">
    <source>
        <dbReference type="SAM" id="MobiDB-lite"/>
    </source>
</evidence>
<protein>
    <submittedName>
        <fullName evidence="2">Uncharacterized protein</fullName>
    </submittedName>
</protein>
<dbReference type="OrthoDB" id="10044938at2759"/>
<evidence type="ECO:0000313" key="3">
    <source>
        <dbReference type="Proteomes" id="UP000807716"/>
    </source>
</evidence>
<feature type="region of interest" description="Disordered" evidence="1">
    <location>
        <begin position="329"/>
        <end position="441"/>
    </location>
</feature>
<reference evidence="2" key="1">
    <citation type="journal article" date="2020" name="Fungal Divers.">
        <title>Resolving the Mortierellaceae phylogeny through synthesis of multi-gene phylogenetics and phylogenomics.</title>
        <authorList>
            <person name="Vandepol N."/>
            <person name="Liber J."/>
            <person name="Desiro A."/>
            <person name="Na H."/>
            <person name="Kennedy M."/>
            <person name="Barry K."/>
            <person name="Grigoriev I.V."/>
            <person name="Miller A.N."/>
            <person name="O'Donnell K."/>
            <person name="Stajich J.E."/>
            <person name="Bonito G."/>
        </authorList>
    </citation>
    <scope>NUCLEOTIDE SEQUENCE</scope>
    <source>
        <strain evidence="2">BC1065</strain>
    </source>
</reference>
<sequence>MQRDSSRQRGASRSPSHNRKGAQAESSIYLPFRYGGMVPYCQILAIDQLERRFVGPIERLFRQADIQLHIYQMPQSSVGPQDIKRLIMEGVQAVIFLKKHHQESGMVTLQVFDPETKVGDEKVDYDEYQLLEPRDAVEIVRRHKDLRKKALEARESPETKDAREEQPHPRRVRSPEPPKTPTRKPSDAQGNQVSSMPPPPPVPPVPPALPVAPQYPAPPPVAPPMAPPALPLPPSSPAMQPVAQVQAGGLNPALLSMLAGVQTGATNAMNSGTNLLQLLSLMQSIPPQLLQQFTQAGMMNMMPQGNANLAVSLPGFSQAQAQLTPQGILTTTPTSFAPMHSSPMPHPLTPAASLPTSTGGYNTQVLSQPLAPQQAPQTTQQHQHQHQHQQPQVQQVQQAQQVQQQQQVPPPTHQQTTRPSEGKEPEPPVAQSPSQNNQSSSRVADILKQLAQLQKQGPAQRYMQLLRSVTSIRRSAWNGKVYLSPLRSQARFYTESVNQSQQDSRQALHRAQMRYLMCFIVGWTGSEFAHTLYKRYQAGEKDEVIVDETSGAESDKK</sequence>
<name>A0A9P6QF94_9FUNG</name>
<dbReference type="EMBL" id="JAAAJB010000104">
    <property type="protein sequence ID" value="KAG0265942.1"/>
    <property type="molecule type" value="Genomic_DNA"/>
</dbReference>
<dbReference type="Proteomes" id="UP000807716">
    <property type="component" value="Unassembled WGS sequence"/>
</dbReference>
<feature type="region of interest" description="Disordered" evidence="1">
    <location>
        <begin position="150"/>
        <end position="207"/>
    </location>
</feature>
<feature type="compositionally biased region" description="Low complexity" evidence="1">
    <location>
        <begin position="364"/>
        <end position="417"/>
    </location>
</feature>
<feature type="region of interest" description="Disordered" evidence="1">
    <location>
        <begin position="1"/>
        <end position="22"/>
    </location>
</feature>
<feature type="compositionally biased region" description="Pro residues" evidence="1">
    <location>
        <begin position="196"/>
        <end position="207"/>
    </location>
</feature>
<proteinExistence type="predicted"/>
<comment type="caution">
    <text evidence="2">The sequence shown here is derived from an EMBL/GenBank/DDBJ whole genome shotgun (WGS) entry which is preliminary data.</text>
</comment>
<gene>
    <name evidence="2" type="ORF">DFQ27_000250</name>
</gene>
<keyword evidence="3" id="KW-1185">Reference proteome</keyword>
<feature type="compositionally biased region" description="Polar residues" evidence="1">
    <location>
        <begin position="354"/>
        <end position="363"/>
    </location>
</feature>
<feature type="compositionally biased region" description="Low complexity" evidence="1">
    <location>
        <begin position="431"/>
        <end position="441"/>
    </location>
</feature>
<dbReference type="AlphaFoldDB" id="A0A9P6QF94"/>